<dbReference type="CDD" id="cd04776">
    <property type="entry name" value="HTH_GnyR"/>
    <property type="match status" value="1"/>
</dbReference>
<evidence type="ECO:0000256" key="5">
    <source>
        <dbReference type="SAM" id="Coils"/>
    </source>
</evidence>
<reference evidence="7 8" key="1">
    <citation type="submission" date="2020-07" db="EMBL/GenBank/DDBJ databases">
        <title>Pseudogemmobacter sp. nov., isolated from poultry manure in Taiwan.</title>
        <authorList>
            <person name="Lin S.-Y."/>
            <person name="Tang Y.-S."/>
            <person name="Young C.-C."/>
        </authorList>
    </citation>
    <scope>NUCLEOTIDE SEQUENCE [LARGE SCALE GENOMIC DNA]</scope>
    <source>
        <strain evidence="7 8">CC-YST710</strain>
    </source>
</reference>
<keyword evidence="8" id="KW-1185">Reference proteome</keyword>
<evidence type="ECO:0000313" key="7">
    <source>
        <dbReference type="EMBL" id="MCB5409005.1"/>
    </source>
</evidence>
<evidence type="ECO:0000259" key="6">
    <source>
        <dbReference type="PROSITE" id="PS50937"/>
    </source>
</evidence>
<keyword evidence="3 7" id="KW-0238">DNA-binding</keyword>
<feature type="coiled-coil region" evidence="5">
    <location>
        <begin position="87"/>
        <end position="121"/>
    </location>
</feature>
<keyword evidence="1" id="KW-0678">Repressor</keyword>
<proteinExistence type="predicted"/>
<keyword evidence="4" id="KW-0804">Transcription</keyword>
<name>A0ABS8CIP1_9RHOB</name>
<dbReference type="PANTHER" id="PTHR30204:SF69">
    <property type="entry name" value="MERR-FAMILY TRANSCRIPTIONAL REGULATOR"/>
    <property type="match status" value="1"/>
</dbReference>
<dbReference type="Proteomes" id="UP001198571">
    <property type="component" value="Unassembled WGS sequence"/>
</dbReference>
<dbReference type="PANTHER" id="PTHR30204">
    <property type="entry name" value="REDOX-CYCLING DRUG-SENSING TRANSCRIPTIONAL ACTIVATOR SOXR"/>
    <property type="match status" value="1"/>
</dbReference>
<organism evidence="7 8">
    <name type="scientific">Pseudogemmobacter faecipullorum</name>
    <dbReference type="NCBI Taxonomy" id="2755041"/>
    <lineage>
        <taxon>Bacteria</taxon>
        <taxon>Pseudomonadati</taxon>
        <taxon>Pseudomonadota</taxon>
        <taxon>Alphaproteobacteria</taxon>
        <taxon>Rhodobacterales</taxon>
        <taxon>Paracoccaceae</taxon>
        <taxon>Pseudogemmobacter</taxon>
    </lineage>
</organism>
<dbReference type="GO" id="GO:0003677">
    <property type="term" value="F:DNA binding"/>
    <property type="evidence" value="ECO:0007669"/>
    <property type="project" value="UniProtKB-KW"/>
</dbReference>
<feature type="domain" description="HTH merR-type" evidence="6">
    <location>
        <begin position="18"/>
        <end position="73"/>
    </location>
</feature>
<keyword evidence="5" id="KW-0175">Coiled coil</keyword>
<dbReference type="SUPFAM" id="SSF46955">
    <property type="entry name" value="Putative DNA-binding domain"/>
    <property type="match status" value="1"/>
</dbReference>
<dbReference type="SMART" id="SM00422">
    <property type="entry name" value="HTH_MERR"/>
    <property type="match status" value="1"/>
</dbReference>
<dbReference type="PROSITE" id="PS50937">
    <property type="entry name" value="HTH_MERR_2"/>
    <property type="match status" value="1"/>
</dbReference>
<keyword evidence="2" id="KW-0805">Transcription regulation</keyword>
<dbReference type="RefSeq" id="WP_226933902.1">
    <property type="nucleotide sequence ID" value="NZ_JACDXX010000002.1"/>
</dbReference>
<dbReference type="InterPro" id="IPR000551">
    <property type="entry name" value="MerR-type_HTH_dom"/>
</dbReference>
<gene>
    <name evidence="7" type="ORF">H0485_03125</name>
</gene>
<comment type="caution">
    <text evidence="7">The sequence shown here is derived from an EMBL/GenBank/DDBJ whole genome shotgun (WGS) entry which is preliminary data.</text>
</comment>
<evidence type="ECO:0000256" key="3">
    <source>
        <dbReference type="ARBA" id="ARBA00023125"/>
    </source>
</evidence>
<dbReference type="InterPro" id="IPR015358">
    <property type="entry name" value="Tscrpt_reg_MerR_DNA-bd"/>
</dbReference>
<evidence type="ECO:0000256" key="2">
    <source>
        <dbReference type="ARBA" id="ARBA00023015"/>
    </source>
</evidence>
<dbReference type="InterPro" id="IPR047057">
    <property type="entry name" value="MerR_fam"/>
</dbReference>
<sequence length="133" mass="15732">MSENTRLSFKEMCARFEVTPRTLRYYEYVELLAPEKEGRSRFYGPREVARMKLILRGRRFGFSLEEIRQWLLIYGQTGEGEQLQAWLQLADRQMIELERQRAELENTIGDLRNLRETASSELERLAGKGSDRP</sequence>
<evidence type="ECO:0000313" key="8">
    <source>
        <dbReference type="Proteomes" id="UP001198571"/>
    </source>
</evidence>
<dbReference type="InterPro" id="IPR009061">
    <property type="entry name" value="DNA-bd_dom_put_sf"/>
</dbReference>
<dbReference type="Pfam" id="PF09278">
    <property type="entry name" value="MerR-DNA-bind"/>
    <property type="match status" value="1"/>
</dbReference>
<evidence type="ECO:0000256" key="1">
    <source>
        <dbReference type="ARBA" id="ARBA00022491"/>
    </source>
</evidence>
<evidence type="ECO:0000256" key="4">
    <source>
        <dbReference type="ARBA" id="ARBA00023163"/>
    </source>
</evidence>
<accession>A0ABS8CIP1</accession>
<dbReference type="EMBL" id="JACDXX010000002">
    <property type="protein sequence ID" value="MCB5409005.1"/>
    <property type="molecule type" value="Genomic_DNA"/>
</dbReference>
<dbReference type="Gene3D" id="1.10.1660.10">
    <property type="match status" value="1"/>
</dbReference>
<protein>
    <submittedName>
        <fullName evidence="7">MerR family DNA-binding transcriptional regulator</fullName>
    </submittedName>
</protein>